<organism evidence="2 3">
    <name type="scientific">Candidatus Yanofskybacteria bacterium RIFCSPLOWO2_02_FULL_47_9b</name>
    <dbReference type="NCBI Taxonomy" id="1802708"/>
    <lineage>
        <taxon>Bacteria</taxon>
        <taxon>Candidatus Yanofskyibacteriota</taxon>
    </lineage>
</organism>
<evidence type="ECO:0000313" key="2">
    <source>
        <dbReference type="EMBL" id="OGN33880.1"/>
    </source>
</evidence>
<evidence type="ECO:0000313" key="3">
    <source>
        <dbReference type="Proteomes" id="UP000178155"/>
    </source>
</evidence>
<dbReference type="Proteomes" id="UP000178155">
    <property type="component" value="Unassembled WGS sequence"/>
</dbReference>
<proteinExistence type="predicted"/>
<sequence>MKSFVKLIGRLPFAGKIPIRPFVFGLYQSTTTAKRRRSYLWLMALLVLLVVAYGAGARMGVRALSFDSPTWAKAISVAYVVVNACIILTQIYLGFRATRFCLRASYPRVKRSNTGYSYAEIAVMFVVTSTGQFMFFLLYFLYN</sequence>
<dbReference type="AlphaFoldDB" id="A0A1F8H9P0"/>
<feature type="transmembrane region" description="Helical" evidence="1">
    <location>
        <begin position="39"/>
        <end position="56"/>
    </location>
</feature>
<evidence type="ECO:0000256" key="1">
    <source>
        <dbReference type="SAM" id="Phobius"/>
    </source>
</evidence>
<name>A0A1F8H9P0_9BACT</name>
<reference evidence="2 3" key="1">
    <citation type="journal article" date="2016" name="Nat. Commun.">
        <title>Thousands of microbial genomes shed light on interconnected biogeochemical processes in an aquifer system.</title>
        <authorList>
            <person name="Anantharaman K."/>
            <person name="Brown C.T."/>
            <person name="Hug L.A."/>
            <person name="Sharon I."/>
            <person name="Castelle C.J."/>
            <person name="Probst A.J."/>
            <person name="Thomas B.C."/>
            <person name="Singh A."/>
            <person name="Wilkins M.J."/>
            <person name="Karaoz U."/>
            <person name="Brodie E.L."/>
            <person name="Williams K.H."/>
            <person name="Hubbard S.S."/>
            <person name="Banfield J.F."/>
        </authorList>
    </citation>
    <scope>NUCLEOTIDE SEQUENCE [LARGE SCALE GENOMIC DNA]</scope>
</reference>
<feature type="transmembrane region" description="Helical" evidence="1">
    <location>
        <begin position="116"/>
        <end position="142"/>
    </location>
</feature>
<keyword evidence="1" id="KW-1133">Transmembrane helix</keyword>
<gene>
    <name evidence="2" type="ORF">A3I39_00915</name>
</gene>
<dbReference type="EMBL" id="MGKW01000022">
    <property type="protein sequence ID" value="OGN33880.1"/>
    <property type="molecule type" value="Genomic_DNA"/>
</dbReference>
<keyword evidence="1" id="KW-0472">Membrane</keyword>
<comment type="caution">
    <text evidence="2">The sequence shown here is derived from an EMBL/GenBank/DDBJ whole genome shotgun (WGS) entry which is preliminary data.</text>
</comment>
<protein>
    <submittedName>
        <fullName evidence="2">Uncharacterized protein</fullName>
    </submittedName>
</protein>
<accession>A0A1F8H9P0</accession>
<keyword evidence="1" id="KW-0812">Transmembrane</keyword>
<feature type="transmembrane region" description="Helical" evidence="1">
    <location>
        <begin position="76"/>
        <end position="95"/>
    </location>
</feature>